<organism evidence="10 11">
    <name type="scientific">Afipia felis</name>
    <name type="common">Cat scratch disease bacillus</name>
    <dbReference type="NCBI Taxonomy" id="1035"/>
    <lineage>
        <taxon>Bacteria</taxon>
        <taxon>Pseudomonadati</taxon>
        <taxon>Pseudomonadota</taxon>
        <taxon>Alphaproteobacteria</taxon>
        <taxon>Hyphomicrobiales</taxon>
        <taxon>Nitrobacteraceae</taxon>
        <taxon>Afipia</taxon>
    </lineage>
</organism>
<dbReference type="PANTHER" id="PTHR43357">
    <property type="entry name" value="INNER MEMBRANE ABC TRANSPORTER PERMEASE PROTEIN YDCV"/>
    <property type="match status" value="1"/>
</dbReference>
<reference evidence="10 11" key="1">
    <citation type="submission" date="2018-06" db="EMBL/GenBank/DDBJ databases">
        <authorList>
            <consortium name="Pathogen Informatics"/>
            <person name="Doyle S."/>
        </authorList>
    </citation>
    <scope>NUCLEOTIDE SEQUENCE [LARGE SCALE GENOMIC DNA]</scope>
    <source>
        <strain evidence="10 11">NCTC12722</strain>
    </source>
</reference>
<gene>
    <name evidence="10" type="primary">modB_3</name>
    <name evidence="10" type="ORF">NCTC12722_03149</name>
</gene>
<evidence type="ECO:0000259" key="9">
    <source>
        <dbReference type="PROSITE" id="PS50928"/>
    </source>
</evidence>
<proteinExistence type="inferred from homology"/>
<dbReference type="GO" id="GO:0055085">
    <property type="term" value="P:transmembrane transport"/>
    <property type="evidence" value="ECO:0007669"/>
    <property type="project" value="InterPro"/>
</dbReference>
<keyword evidence="5 8" id="KW-0812">Transmembrane</keyword>
<keyword evidence="7 8" id="KW-0472">Membrane</keyword>
<evidence type="ECO:0000256" key="2">
    <source>
        <dbReference type="ARBA" id="ARBA00022448"/>
    </source>
</evidence>
<name>A0A380WAF8_AFIFE</name>
<evidence type="ECO:0000256" key="7">
    <source>
        <dbReference type="ARBA" id="ARBA00023136"/>
    </source>
</evidence>
<evidence type="ECO:0000256" key="4">
    <source>
        <dbReference type="ARBA" id="ARBA00022519"/>
    </source>
</evidence>
<dbReference type="Proteomes" id="UP000254343">
    <property type="component" value="Unassembled WGS sequence"/>
</dbReference>
<feature type="transmembrane region" description="Helical" evidence="8">
    <location>
        <begin position="158"/>
        <end position="182"/>
    </location>
</feature>
<accession>A0A380WAF8</accession>
<feature type="transmembrane region" description="Helical" evidence="8">
    <location>
        <begin position="545"/>
        <end position="566"/>
    </location>
</feature>
<dbReference type="OrthoDB" id="27542at2"/>
<dbReference type="PROSITE" id="PS50928">
    <property type="entry name" value="ABC_TM1"/>
    <property type="match status" value="2"/>
</dbReference>
<feature type="transmembrane region" description="Helical" evidence="8">
    <location>
        <begin position="402"/>
        <end position="422"/>
    </location>
</feature>
<feature type="domain" description="ABC transmembrane type-1" evidence="9">
    <location>
        <begin position="79"/>
        <end position="278"/>
    </location>
</feature>
<feature type="transmembrane region" description="Helical" evidence="8">
    <location>
        <begin position="265"/>
        <end position="286"/>
    </location>
</feature>
<evidence type="ECO:0000256" key="6">
    <source>
        <dbReference type="ARBA" id="ARBA00022989"/>
    </source>
</evidence>
<feature type="transmembrane region" description="Helical" evidence="8">
    <location>
        <begin position="370"/>
        <end position="390"/>
    </location>
</feature>
<keyword evidence="2 8" id="KW-0813">Transport</keyword>
<feature type="transmembrane region" description="Helical" evidence="8">
    <location>
        <begin position="312"/>
        <end position="344"/>
    </location>
</feature>
<dbReference type="InterPro" id="IPR035906">
    <property type="entry name" value="MetI-like_sf"/>
</dbReference>
<keyword evidence="4" id="KW-0997">Cell inner membrane</keyword>
<sequence>MSLVAKADVIAIPEGSARLARTNWPLHAVTAFLFLFLGVFFLVPLFSVITTAFMQKGTSTFTLLNFYDFFQNDLFRRSLQNSIYASFMAVVCASLFAIPLAYITTRFEFKGAVLIQTLGVLPLIMPPFAGAIAMQLLFGRTGTINLLLDDWFGINIPFMEGLNGVILVQSVHYFPFILLNLVASLRNIDRSMEEAAQNLGCRGLRLFRRIIFPLAMPGYIAGASLVFIKVFDDLATPLLLNVQDMLAPQAYLRITSMGIADPMGYVIAVVLIAFSVMSLWASTLVTKGKDYSTVQRGGGGLSKRQMTKFDTILAYAIILFILAIVLAPHIGLLLLSFATVWSFAPLPDGYTLAHYHVIFEESSQLITNTLLYATVAGLIGVTLGTAIAYLSQRTKALGRRMLDYIATAPLAVPGVVLGIGYLRTFYDIQLPSGTSLAAFWVMLAIALGIRRLPYAMRACAAGLQQVSVSLEEAAENVGVAKSKTIRRVVVPLMAGGIVAGFVTSFATAAVELSATMMLVQSTDNAPLSYGLYVFMQSPAGRGPGAALGVIAVVIVGVCAYLSHVYLERRNSSQPH</sequence>
<dbReference type="Gene3D" id="1.10.3720.10">
    <property type="entry name" value="MetI-like"/>
    <property type="match status" value="2"/>
</dbReference>
<dbReference type="CDD" id="cd06261">
    <property type="entry name" value="TM_PBP2"/>
    <property type="match status" value="2"/>
</dbReference>
<keyword evidence="6 8" id="KW-1133">Transmembrane helix</keyword>
<dbReference type="EMBL" id="UIGB01000001">
    <property type="protein sequence ID" value="SUU85931.1"/>
    <property type="molecule type" value="Genomic_DNA"/>
</dbReference>
<evidence type="ECO:0000313" key="11">
    <source>
        <dbReference type="Proteomes" id="UP000254343"/>
    </source>
</evidence>
<dbReference type="AlphaFoldDB" id="A0A380WAF8"/>
<dbReference type="Pfam" id="PF00528">
    <property type="entry name" value="BPD_transp_1"/>
    <property type="match status" value="2"/>
</dbReference>
<comment type="subcellular location">
    <subcellularLocation>
        <location evidence="1">Cell inner membrane</location>
        <topology evidence="1">Multi-pass membrane protein</topology>
    </subcellularLocation>
    <subcellularLocation>
        <location evidence="8">Cell membrane</location>
        <topology evidence="8">Multi-pass membrane protein</topology>
    </subcellularLocation>
</comment>
<feature type="transmembrane region" description="Helical" evidence="8">
    <location>
        <begin position="83"/>
        <end position="103"/>
    </location>
</feature>
<dbReference type="PANTHER" id="PTHR43357:SF4">
    <property type="entry name" value="INNER MEMBRANE ABC TRANSPORTER PERMEASE PROTEIN YDCV"/>
    <property type="match status" value="1"/>
</dbReference>
<dbReference type="GO" id="GO:0005886">
    <property type="term" value="C:plasma membrane"/>
    <property type="evidence" value="ECO:0007669"/>
    <property type="project" value="UniProtKB-SubCell"/>
</dbReference>
<evidence type="ECO:0000256" key="1">
    <source>
        <dbReference type="ARBA" id="ARBA00004429"/>
    </source>
</evidence>
<keyword evidence="3" id="KW-1003">Cell membrane</keyword>
<feature type="transmembrane region" description="Helical" evidence="8">
    <location>
        <begin position="115"/>
        <end position="138"/>
    </location>
</feature>
<feature type="transmembrane region" description="Helical" evidence="8">
    <location>
        <begin position="210"/>
        <end position="231"/>
    </location>
</feature>
<comment type="similarity">
    <text evidence="8">Belongs to the binding-protein-dependent transport system permease family.</text>
</comment>
<evidence type="ECO:0000256" key="5">
    <source>
        <dbReference type="ARBA" id="ARBA00022692"/>
    </source>
</evidence>
<evidence type="ECO:0000313" key="10">
    <source>
        <dbReference type="EMBL" id="SUU85931.1"/>
    </source>
</evidence>
<feature type="domain" description="ABC transmembrane type-1" evidence="9">
    <location>
        <begin position="366"/>
        <end position="562"/>
    </location>
</feature>
<protein>
    <submittedName>
        <fullName evidence="10">Molybdenum transport system permease protein modB</fullName>
    </submittedName>
</protein>
<evidence type="ECO:0000256" key="3">
    <source>
        <dbReference type="ARBA" id="ARBA00022475"/>
    </source>
</evidence>
<feature type="transmembrane region" description="Helical" evidence="8">
    <location>
        <begin position="488"/>
        <end position="510"/>
    </location>
</feature>
<evidence type="ECO:0000256" key="8">
    <source>
        <dbReference type="RuleBase" id="RU363032"/>
    </source>
</evidence>
<dbReference type="RefSeq" id="WP_002716758.1">
    <property type="nucleotide sequence ID" value="NZ_UFSI01000001.1"/>
</dbReference>
<feature type="transmembrane region" description="Helical" evidence="8">
    <location>
        <begin position="28"/>
        <end position="54"/>
    </location>
</feature>
<feature type="transmembrane region" description="Helical" evidence="8">
    <location>
        <begin position="428"/>
        <end position="449"/>
    </location>
</feature>
<dbReference type="SUPFAM" id="SSF161098">
    <property type="entry name" value="MetI-like"/>
    <property type="match status" value="2"/>
</dbReference>
<dbReference type="InterPro" id="IPR000515">
    <property type="entry name" value="MetI-like"/>
</dbReference>